<proteinExistence type="predicted"/>
<evidence type="ECO:0000313" key="2">
    <source>
        <dbReference type="Proteomes" id="UP000218807"/>
    </source>
</evidence>
<organism evidence="1 2">
    <name type="scientific">Rhizobium sophoriradicis</name>
    <dbReference type="NCBI Taxonomy" id="1535245"/>
    <lineage>
        <taxon>Bacteria</taxon>
        <taxon>Pseudomonadati</taxon>
        <taxon>Pseudomonadota</taxon>
        <taxon>Alphaproteobacteria</taxon>
        <taxon>Hyphomicrobiales</taxon>
        <taxon>Rhizobiaceae</taxon>
        <taxon>Rhizobium/Agrobacterium group</taxon>
        <taxon>Rhizobium</taxon>
    </lineage>
</organism>
<gene>
    <name evidence="1" type="ORF">CPT34_32760</name>
</gene>
<name>A0A2A5KIX8_9HYPH</name>
<comment type="caution">
    <text evidence="1">The sequence shown here is derived from an EMBL/GenBank/DDBJ whole genome shotgun (WGS) entry which is preliminary data.</text>
</comment>
<accession>A0A2A5KIX8</accession>
<evidence type="ECO:0000313" key="1">
    <source>
        <dbReference type="EMBL" id="PCK76933.1"/>
    </source>
</evidence>
<reference evidence="1 2" key="1">
    <citation type="submission" date="2017-09" db="EMBL/GenBank/DDBJ databases">
        <title>Comparative genomics of rhizobia isolated from Phaseolus vulgaris in China.</title>
        <authorList>
            <person name="Tong W."/>
        </authorList>
    </citation>
    <scope>NUCLEOTIDE SEQUENCE [LARGE SCALE GENOMIC DNA]</scope>
    <source>
        <strain evidence="1 2">L101</strain>
    </source>
</reference>
<sequence length="83" mass="9453">MTFYSAAECGEPVSANRISSRNTKMPDPQFRLQPRQRQLLISFEPPRLLGLPASERRRLVSSLAALLIEAATDTKEDRHDDER</sequence>
<dbReference type="AlphaFoldDB" id="A0A2A5KIX8"/>
<keyword evidence="2" id="KW-1185">Reference proteome</keyword>
<protein>
    <submittedName>
        <fullName evidence="1">Uncharacterized protein</fullName>
    </submittedName>
</protein>
<dbReference type="Proteomes" id="UP000218807">
    <property type="component" value="Unassembled WGS sequence"/>
</dbReference>
<dbReference type="EMBL" id="NXDM01000066">
    <property type="protein sequence ID" value="PCK76933.1"/>
    <property type="molecule type" value="Genomic_DNA"/>
</dbReference>